<evidence type="ECO:0000313" key="1">
    <source>
        <dbReference type="EMBL" id="PVD21872.1"/>
    </source>
</evidence>
<reference evidence="1 2" key="1">
    <citation type="submission" date="2018-04" db="EMBL/GenBank/DDBJ databases">
        <title>The genome of golden apple snail Pomacea canaliculata provides insight into stress tolerance and invasive adaptation.</title>
        <authorList>
            <person name="Liu C."/>
            <person name="Liu B."/>
            <person name="Ren Y."/>
            <person name="Zhang Y."/>
            <person name="Wang H."/>
            <person name="Li S."/>
            <person name="Jiang F."/>
            <person name="Yin L."/>
            <person name="Zhang G."/>
            <person name="Qian W."/>
            <person name="Fan W."/>
        </authorList>
    </citation>
    <scope>NUCLEOTIDE SEQUENCE [LARGE SCALE GENOMIC DNA]</scope>
    <source>
        <strain evidence="1">SZHN2017</strain>
        <tissue evidence="1">Muscle</tissue>
    </source>
</reference>
<proteinExistence type="predicted"/>
<keyword evidence="2" id="KW-1185">Reference proteome</keyword>
<sequence length="100" mass="11332">MFHIKPAERNQIRLSGARLNLNRTVPPTQDSREAETCLLDNEIPQTESVQVTVTSTELLNFRQWHQDRKRPEAGNHPNLHSKLLGLLRLVANAIVIDTAS</sequence>
<dbReference type="Proteomes" id="UP000245119">
    <property type="component" value="Linkage Group LG11"/>
</dbReference>
<accession>A0A2T7NL30</accession>
<evidence type="ECO:0000313" key="2">
    <source>
        <dbReference type="Proteomes" id="UP000245119"/>
    </source>
</evidence>
<protein>
    <submittedName>
        <fullName evidence="1">Uncharacterized protein</fullName>
    </submittedName>
</protein>
<comment type="caution">
    <text evidence="1">The sequence shown here is derived from an EMBL/GenBank/DDBJ whole genome shotgun (WGS) entry which is preliminary data.</text>
</comment>
<gene>
    <name evidence="1" type="ORF">C0Q70_17675</name>
</gene>
<name>A0A2T7NL30_POMCA</name>
<dbReference type="AlphaFoldDB" id="A0A2T7NL30"/>
<organism evidence="1 2">
    <name type="scientific">Pomacea canaliculata</name>
    <name type="common">Golden apple snail</name>
    <dbReference type="NCBI Taxonomy" id="400727"/>
    <lineage>
        <taxon>Eukaryota</taxon>
        <taxon>Metazoa</taxon>
        <taxon>Spiralia</taxon>
        <taxon>Lophotrochozoa</taxon>
        <taxon>Mollusca</taxon>
        <taxon>Gastropoda</taxon>
        <taxon>Caenogastropoda</taxon>
        <taxon>Architaenioglossa</taxon>
        <taxon>Ampullarioidea</taxon>
        <taxon>Ampullariidae</taxon>
        <taxon>Pomacea</taxon>
    </lineage>
</organism>
<dbReference type="EMBL" id="PZQS01000011">
    <property type="protein sequence ID" value="PVD21872.1"/>
    <property type="molecule type" value="Genomic_DNA"/>
</dbReference>